<accession>A0A9D4HSJ5</accession>
<reference evidence="1" key="1">
    <citation type="journal article" date="2019" name="bioRxiv">
        <title>The Genome of the Zebra Mussel, Dreissena polymorpha: A Resource for Invasive Species Research.</title>
        <authorList>
            <person name="McCartney M.A."/>
            <person name="Auch B."/>
            <person name="Kono T."/>
            <person name="Mallez S."/>
            <person name="Zhang Y."/>
            <person name="Obille A."/>
            <person name="Becker A."/>
            <person name="Abrahante J.E."/>
            <person name="Garbe J."/>
            <person name="Badalamenti J.P."/>
            <person name="Herman A."/>
            <person name="Mangelson H."/>
            <person name="Liachko I."/>
            <person name="Sullivan S."/>
            <person name="Sone E.D."/>
            <person name="Koren S."/>
            <person name="Silverstein K.A.T."/>
            <person name="Beckman K.B."/>
            <person name="Gohl D.M."/>
        </authorList>
    </citation>
    <scope>NUCLEOTIDE SEQUENCE</scope>
    <source>
        <strain evidence="1">Duluth1</strain>
        <tissue evidence="1">Whole animal</tissue>
    </source>
</reference>
<dbReference type="AlphaFoldDB" id="A0A9D4HSJ5"/>
<organism evidence="1 2">
    <name type="scientific">Dreissena polymorpha</name>
    <name type="common">Zebra mussel</name>
    <name type="synonym">Mytilus polymorpha</name>
    <dbReference type="NCBI Taxonomy" id="45954"/>
    <lineage>
        <taxon>Eukaryota</taxon>
        <taxon>Metazoa</taxon>
        <taxon>Spiralia</taxon>
        <taxon>Lophotrochozoa</taxon>
        <taxon>Mollusca</taxon>
        <taxon>Bivalvia</taxon>
        <taxon>Autobranchia</taxon>
        <taxon>Heteroconchia</taxon>
        <taxon>Euheterodonta</taxon>
        <taxon>Imparidentia</taxon>
        <taxon>Neoheterodontei</taxon>
        <taxon>Myida</taxon>
        <taxon>Dreissenoidea</taxon>
        <taxon>Dreissenidae</taxon>
        <taxon>Dreissena</taxon>
    </lineage>
</organism>
<proteinExistence type="predicted"/>
<comment type="caution">
    <text evidence="1">The sequence shown here is derived from an EMBL/GenBank/DDBJ whole genome shotgun (WGS) entry which is preliminary data.</text>
</comment>
<keyword evidence="2" id="KW-1185">Reference proteome</keyword>
<dbReference type="EMBL" id="JAIWYP010000012">
    <property type="protein sequence ID" value="KAH3727873.1"/>
    <property type="molecule type" value="Genomic_DNA"/>
</dbReference>
<gene>
    <name evidence="1" type="ORF">DPMN_053818</name>
</gene>
<protein>
    <submittedName>
        <fullName evidence="1">Uncharacterized protein</fullName>
    </submittedName>
</protein>
<reference evidence="1" key="2">
    <citation type="submission" date="2020-11" db="EMBL/GenBank/DDBJ databases">
        <authorList>
            <person name="McCartney M.A."/>
            <person name="Auch B."/>
            <person name="Kono T."/>
            <person name="Mallez S."/>
            <person name="Becker A."/>
            <person name="Gohl D.M."/>
            <person name="Silverstein K.A.T."/>
            <person name="Koren S."/>
            <person name="Bechman K.B."/>
            <person name="Herman A."/>
            <person name="Abrahante J.E."/>
            <person name="Garbe J."/>
        </authorList>
    </citation>
    <scope>NUCLEOTIDE SEQUENCE</scope>
    <source>
        <strain evidence="1">Duluth1</strain>
        <tissue evidence="1">Whole animal</tissue>
    </source>
</reference>
<name>A0A9D4HSJ5_DREPO</name>
<evidence type="ECO:0000313" key="2">
    <source>
        <dbReference type="Proteomes" id="UP000828390"/>
    </source>
</evidence>
<dbReference type="Proteomes" id="UP000828390">
    <property type="component" value="Unassembled WGS sequence"/>
</dbReference>
<evidence type="ECO:0000313" key="1">
    <source>
        <dbReference type="EMBL" id="KAH3727873.1"/>
    </source>
</evidence>
<sequence length="51" mass="5776">MCVLLSHDQGGYESPERSRISALCFRRPRGRTCPLFQRRYAMSPATASSVE</sequence>